<reference evidence="6 7" key="1">
    <citation type="submission" date="2015-11" db="EMBL/GenBank/DDBJ databases">
        <authorList>
            <person name="Zhang Y."/>
            <person name="Guo Z."/>
        </authorList>
    </citation>
    <scope>NUCLEOTIDE SEQUENCE [LARGE SCALE GENOMIC DNA]</scope>
    <source>
        <strain evidence="6 7">KCTC 12086</strain>
    </source>
</reference>
<feature type="domain" description="HTH lysR-type" evidence="5">
    <location>
        <begin position="1"/>
        <end position="58"/>
    </location>
</feature>
<dbReference type="PANTHER" id="PTHR30126:SF40">
    <property type="entry name" value="HTH-TYPE TRANSCRIPTIONAL REGULATOR GLTR"/>
    <property type="match status" value="1"/>
</dbReference>
<gene>
    <name evidence="6" type="ORF">PP2015_3814</name>
</gene>
<dbReference type="InterPro" id="IPR005119">
    <property type="entry name" value="LysR_subst-bd"/>
</dbReference>
<dbReference type="PROSITE" id="PS50931">
    <property type="entry name" value="HTH_LYSR"/>
    <property type="match status" value="1"/>
</dbReference>
<dbReference type="AlphaFoldDB" id="A0A0S2K7J4"/>
<dbReference type="SUPFAM" id="SSF53850">
    <property type="entry name" value="Periplasmic binding protein-like II"/>
    <property type="match status" value="1"/>
</dbReference>
<evidence type="ECO:0000256" key="3">
    <source>
        <dbReference type="ARBA" id="ARBA00023125"/>
    </source>
</evidence>
<dbReference type="RefSeq" id="WP_058032154.1">
    <property type="nucleotide sequence ID" value="NZ_CP013188.1"/>
</dbReference>
<proteinExistence type="inferred from homology"/>
<dbReference type="EMBL" id="CP013188">
    <property type="protein sequence ID" value="ALO44283.1"/>
    <property type="molecule type" value="Genomic_DNA"/>
</dbReference>
<evidence type="ECO:0000256" key="4">
    <source>
        <dbReference type="ARBA" id="ARBA00023163"/>
    </source>
</evidence>
<keyword evidence="3" id="KW-0238">DNA-binding</keyword>
<dbReference type="PATRIC" id="fig|161398.10.peg.3898"/>
<dbReference type="KEGG" id="pphe:PP2015_3814"/>
<dbReference type="GO" id="GO:0003700">
    <property type="term" value="F:DNA-binding transcription factor activity"/>
    <property type="evidence" value="ECO:0007669"/>
    <property type="project" value="InterPro"/>
</dbReference>
<dbReference type="InterPro" id="IPR036388">
    <property type="entry name" value="WH-like_DNA-bd_sf"/>
</dbReference>
<evidence type="ECO:0000313" key="6">
    <source>
        <dbReference type="EMBL" id="ALO44283.1"/>
    </source>
</evidence>
<evidence type="ECO:0000256" key="2">
    <source>
        <dbReference type="ARBA" id="ARBA00023015"/>
    </source>
</evidence>
<dbReference type="InterPro" id="IPR036390">
    <property type="entry name" value="WH_DNA-bd_sf"/>
</dbReference>
<name>A0A0S2K7J4_9GAMM</name>
<evidence type="ECO:0000313" key="7">
    <source>
        <dbReference type="Proteomes" id="UP000061457"/>
    </source>
</evidence>
<dbReference type="Pfam" id="PF03466">
    <property type="entry name" value="LysR_substrate"/>
    <property type="match status" value="1"/>
</dbReference>
<sequence>MEIADLKKFLVIARHQSLQKAALSLDITPSALSKSLKRLEASLEVKLFDRVGKTLRLNEQGEKLQPRAIALTDLAEDTHQALRANKMPLVCKVAAPSILQFKWACVLGRKAVKQPQVLLEFDTEYEAEALQKLVNGEVQLAIVTGEMLSHLPDGIKSIELGDIQMQVAMGQTHPLAMDTNASVEEVVAHPFAVPNTSPFCGEQRGVGCDGWQLRHLTRRVQWVVNDYAVLSQLVKGGQALAFLPDFMIREWQLKTVKVTSGDLSYKERVFLLAQQDCLPWVNELINKVLGKD</sequence>
<comment type="similarity">
    <text evidence="1">Belongs to the LysR transcriptional regulatory family.</text>
</comment>
<dbReference type="CDD" id="cd05466">
    <property type="entry name" value="PBP2_LTTR_substrate"/>
    <property type="match status" value="1"/>
</dbReference>
<evidence type="ECO:0000256" key="1">
    <source>
        <dbReference type="ARBA" id="ARBA00009437"/>
    </source>
</evidence>
<dbReference type="Proteomes" id="UP000061457">
    <property type="component" value="Chromosome II"/>
</dbReference>
<keyword evidence="4" id="KW-0804">Transcription</keyword>
<dbReference type="Gene3D" id="1.10.10.10">
    <property type="entry name" value="Winged helix-like DNA-binding domain superfamily/Winged helix DNA-binding domain"/>
    <property type="match status" value="1"/>
</dbReference>
<dbReference type="GO" id="GO:0000976">
    <property type="term" value="F:transcription cis-regulatory region binding"/>
    <property type="evidence" value="ECO:0007669"/>
    <property type="project" value="TreeGrafter"/>
</dbReference>
<dbReference type="OrthoDB" id="9808620at2"/>
<dbReference type="SUPFAM" id="SSF46785">
    <property type="entry name" value="Winged helix' DNA-binding domain"/>
    <property type="match status" value="1"/>
</dbReference>
<dbReference type="Gene3D" id="3.40.190.10">
    <property type="entry name" value="Periplasmic binding protein-like II"/>
    <property type="match status" value="2"/>
</dbReference>
<dbReference type="InterPro" id="IPR000847">
    <property type="entry name" value="LysR_HTH_N"/>
</dbReference>
<keyword evidence="2" id="KW-0805">Transcription regulation</keyword>
<evidence type="ECO:0000259" key="5">
    <source>
        <dbReference type="PROSITE" id="PS50931"/>
    </source>
</evidence>
<protein>
    <submittedName>
        <fullName evidence="6">Transcriptional regulator</fullName>
    </submittedName>
</protein>
<dbReference type="STRING" id="161398.PP2015_3814"/>
<organism evidence="6 7">
    <name type="scientific">Pseudoalteromonas phenolica</name>
    <dbReference type="NCBI Taxonomy" id="161398"/>
    <lineage>
        <taxon>Bacteria</taxon>
        <taxon>Pseudomonadati</taxon>
        <taxon>Pseudomonadota</taxon>
        <taxon>Gammaproteobacteria</taxon>
        <taxon>Alteromonadales</taxon>
        <taxon>Pseudoalteromonadaceae</taxon>
        <taxon>Pseudoalteromonas</taxon>
    </lineage>
</organism>
<keyword evidence="7" id="KW-1185">Reference proteome</keyword>
<accession>A0A0S2K7J4</accession>
<dbReference type="PANTHER" id="PTHR30126">
    <property type="entry name" value="HTH-TYPE TRANSCRIPTIONAL REGULATOR"/>
    <property type="match status" value="1"/>
</dbReference>
<dbReference type="Pfam" id="PF00126">
    <property type="entry name" value="HTH_1"/>
    <property type="match status" value="1"/>
</dbReference>